<comment type="caution">
    <text evidence="14">The sequence shown here is derived from an EMBL/GenBank/DDBJ whole genome shotgun (WGS) entry which is preliminary data.</text>
</comment>
<dbReference type="FunFam" id="3.40.50.720:FF:000188">
    <property type="entry name" value="NAD(P) transhydrogenase alpha subunit 1"/>
    <property type="match status" value="1"/>
</dbReference>
<comment type="function">
    <text evidence="1">The transhydrogenation between NADH and NADP is coupled to respiration and ATP hydrolysis and functions as a proton pump across the membrane.</text>
</comment>
<keyword evidence="4" id="KW-0547">Nucleotide-binding</keyword>
<evidence type="ECO:0000256" key="9">
    <source>
        <dbReference type="ARBA" id="ARBA00071353"/>
    </source>
</evidence>
<dbReference type="AlphaFoldDB" id="A0A7V4WWX1"/>
<dbReference type="SUPFAM" id="SSF51735">
    <property type="entry name" value="NAD(P)-binding Rossmann-fold domains"/>
    <property type="match status" value="1"/>
</dbReference>
<dbReference type="CDD" id="cd05304">
    <property type="entry name" value="Rubrum_tdh"/>
    <property type="match status" value="1"/>
</dbReference>
<evidence type="ECO:0000256" key="10">
    <source>
        <dbReference type="ARBA" id="ARBA00076996"/>
    </source>
</evidence>
<dbReference type="PANTHER" id="PTHR10160">
    <property type="entry name" value="NAD(P) TRANSHYDROGENASE"/>
    <property type="match status" value="1"/>
</dbReference>
<evidence type="ECO:0000256" key="5">
    <source>
        <dbReference type="ARBA" id="ARBA00022857"/>
    </source>
</evidence>
<comment type="similarity">
    <text evidence="2">Belongs to the AlaDH/PNT family.</text>
</comment>
<evidence type="ECO:0000256" key="11">
    <source>
        <dbReference type="ARBA" id="ARBA00084087"/>
    </source>
</evidence>
<dbReference type="Gene3D" id="3.40.50.720">
    <property type="entry name" value="NAD(P)-binding Rossmann-like Domain"/>
    <property type="match status" value="2"/>
</dbReference>
<dbReference type="Pfam" id="PF01262">
    <property type="entry name" value="AlaDh_PNT_C"/>
    <property type="match status" value="1"/>
</dbReference>
<dbReference type="PROSITE" id="PS00837">
    <property type="entry name" value="ALADH_PNT_2"/>
    <property type="match status" value="1"/>
</dbReference>
<dbReference type="GO" id="GO:0050661">
    <property type="term" value="F:NADP binding"/>
    <property type="evidence" value="ECO:0007669"/>
    <property type="project" value="TreeGrafter"/>
</dbReference>
<name>A0A7V4WWX1_CALAY</name>
<dbReference type="InterPro" id="IPR008143">
    <property type="entry name" value="Ala_DH/PNT_CS2"/>
</dbReference>
<reference evidence="14" key="1">
    <citation type="journal article" date="2020" name="mSystems">
        <title>Genome- and Community-Level Interaction Insights into Carbon Utilization and Element Cycling Functions of Hydrothermarchaeota in Hydrothermal Sediment.</title>
        <authorList>
            <person name="Zhou Z."/>
            <person name="Liu Y."/>
            <person name="Xu W."/>
            <person name="Pan J."/>
            <person name="Luo Z.H."/>
            <person name="Li M."/>
        </authorList>
    </citation>
    <scope>NUCLEOTIDE SEQUENCE [LARGE SCALE GENOMIC DNA]</scope>
    <source>
        <strain evidence="14">HyVt-577</strain>
    </source>
</reference>
<dbReference type="SMART" id="SM01003">
    <property type="entry name" value="AlaDh_PNT_N"/>
    <property type="match status" value="1"/>
</dbReference>
<dbReference type="EMBL" id="DRQG01000140">
    <property type="protein sequence ID" value="HGY56941.1"/>
    <property type="molecule type" value="Genomic_DNA"/>
</dbReference>
<accession>A0A7V4WWX1</accession>
<evidence type="ECO:0000256" key="2">
    <source>
        <dbReference type="ARBA" id="ARBA00005689"/>
    </source>
</evidence>
<feature type="domain" description="Alanine dehydrogenase/pyridine nucleotide transhydrogenase N-terminal" evidence="13">
    <location>
        <begin position="4"/>
        <end position="145"/>
    </location>
</feature>
<evidence type="ECO:0000256" key="4">
    <source>
        <dbReference type="ARBA" id="ARBA00022741"/>
    </source>
</evidence>
<dbReference type="SUPFAM" id="SSF52283">
    <property type="entry name" value="Formate/glycerate dehydrogenase catalytic domain-like"/>
    <property type="match status" value="1"/>
</dbReference>
<keyword evidence="5" id="KW-0521">NADP</keyword>
<dbReference type="GO" id="GO:0016491">
    <property type="term" value="F:oxidoreductase activity"/>
    <property type="evidence" value="ECO:0007669"/>
    <property type="project" value="UniProtKB-KW"/>
</dbReference>
<evidence type="ECO:0000256" key="8">
    <source>
        <dbReference type="ARBA" id="ARBA00048202"/>
    </source>
</evidence>
<gene>
    <name evidence="14" type="ORF">ENK44_14630</name>
</gene>
<dbReference type="InterPro" id="IPR007698">
    <property type="entry name" value="AlaDH/PNT_NAD(H)-bd"/>
</dbReference>
<proteinExistence type="inferred from homology"/>
<keyword evidence="6" id="KW-1278">Translocase</keyword>
<evidence type="ECO:0000256" key="6">
    <source>
        <dbReference type="ARBA" id="ARBA00022967"/>
    </source>
</evidence>
<keyword evidence="7" id="KW-0520">NAD</keyword>
<organism evidence="14">
    <name type="scientific">Caldithrix abyssi</name>
    <dbReference type="NCBI Taxonomy" id="187145"/>
    <lineage>
        <taxon>Bacteria</taxon>
        <taxon>Pseudomonadati</taxon>
        <taxon>Calditrichota</taxon>
        <taxon>Calditrichia</taxon>
        <taxon>Calditrichales</taxon>
        <taxon>Calditrichaceae</taxon>
        <taxon>Caldithrix</taxon>
    </lineage>
</organism>
<dbReference type="Proteomes" id="UP000885779">
    <property type="component" value="Unassembled WGS sequence"/>
</dbReference>
<dbReference type="GO" id="GO:0005886">
    <property type="term" value="C:plasma membrane"/>
    <property type="evidence" value="ECO:0007669"/>
    <property type="project" value="TreeGrafter"/>
</dbReference>
<protein>
    <recommendedName>
        <fullName evidence="9">NAD(P) transhydrogenase subunit alpha part 1</fullName>
        <ecNumber evidence="3">7.1.1.1</ecNumber>
    </recommendedName>
    <alternativeName>
        <fullName evidence="11">Nicotinamide nucleotide transhydrogenase subunit alpha 1</fullName>
    </alternativeName>
    <alternativeName>
        <fullName evidence="10">Pyridine nucleotide transhydrogenase subunit alpha 1</fullName>
    </alternativeName>
</protein>
<feature type="domain" description="Alanine dehydrogenase/pyridine nucleotide transhydrogenase NAD(H)-binding" evidence="12">
    <location>
        <begin position="154"/>
        <end position="319"/>
    </location>
</feature>
<dbReference type="EC" id="7.1.1.1" evidence="3"/>
<keyword evidence="14" id="KW-0560">Oxidoreductase</keyword>
<evidence type="ECO:0000259" key="12">
    <source>
        <dbReference type="SMART" id="SM01002"/>
    </source>
</evidence>
<evidence type="ECO:0000256" key="1">
    <source>
        <dbReference type="ARBA" id="ARBA00003943"/>
    </source>
</evidence>
<evidence type="ECO:0000256" key="3">
    <source>
        <dbReference type="ARBA" id="ARBA00012943"/>
    </source>
</evidence>
<dbReference type="Pfam" id="PF05222">
    <property type="entry name" value="AlaDh_PNT_N"/>
    <property type="match status" value="1"/>
</dbReference>
<comment type="catalytic activity">
    <reaction evidence="8">
        <text>NAD(+) + NADPH + H(+)(in) = NADH + NADP(+) + H(+)(out)</text>
        <dbReference type="Rhea" id="RHEA:47992"/>
        <dbReference type="ChEBI" id="CHEBI:15378"/>
        <dbReference type="ChEBI" id="CHEBI:57540"/>
        <dbReference type="ChEBI" id="CHEBI:57783"/>
        <dbReference type="ChEBI" id="CHEBI:57945"/>
        <dbReference type="ChEBI" id="CHEBI:58349"/>
        <dbReference type="EC" id="7.1.1.1"/>
    </reaction>
</comment>
<dbReference type="InterPro" id="IPR036291">
    <property type="entry name" value="NAD(P)-bd_dom_sf"/>
</dbReference>
<evidence type="ECO:0000259" key="13">
    <source>
        <dbReference type="SMART" id="SM01003"/>
    </source>
</evidence>
<dbReference type="GO" id="GO:0006740">
    <property type="term" value="P:NADPH regeneration"/>
    <property type="evidence" value="ECO:0007669"/>
    <property type="project" value="TreeGrafter"/>
</dbReference>
<dbReference type="GO" id="GO:0008750">
    <property type="term" value="F:proton-translocating NAD(P)+ transhydrogenase activity"/>
    <property type="evidence" value="ECO:0007669"/>
    <property type="project" value="UniProtKB-EC"/>
</dbReference>
<evidence type="ECO:0000313" key="14">
    <source>
        <dbReference type="EMBL" id="HGY56941.1"/>
    </source>
</evidence>
<dbReference type="SMART" id="SM01002">
    <property type="entry name" value="AlaDh_PNT_C"/>
    <property type="match status" value="1"/>
</dbReference>
<dbReference type="NCBIfam" id="NF006942">
    <property type="entry name" value="PRK09424.1"/>
    <property type="match status" value="1"/>
</dbReference>
<evidence type="ECO:0000256" key="7">
    <source>
        <dbReference type="ARBA" id="ARBA00023027"/>
    </source>
</evidence>
<dbReference type="InterPro" id="IPR007886">
    <property type="entry name" value="AlaDH/PNT_N"/>
</dbReference>
<sequence>MKIGIPKEIMEGETRVALVPAMVNVLTKLEHEVLVESGAGTGASFSDEQYREAGAQIAKDAAEVYGQSDVILKVQPPAENPALKKHEAEAIKEGGVFIGFLAPLNNLPVVKKLAERKITVFAMEFVPRITRAQSMDALSSMATLAGYKAVLIGANHLGKIFPLLMTAAGTIPPATVFVLGAGVAGLQAIATAKRLGAKVEAFDPRPAVKEQVKSLGASFVEMELPEEDVETEGGYAKAQSDAFLLKEQEAIADRLPKVDVVVTTAQIFGKKAPILITEAMVKLMRPGSVIVDLAAEQGGNCALTEKGKTIQKHGVTIYGAVNLPAMLPVNASTMYSKNITNLFRQLFQPEGFDFEDEITKGACITRDGQVVNELIAQAINSGGN</sequence>
<dbReference type="PANTHER" id="PTHR10160:SF19">
    <property type="entry name" value="PROTON-TRANSLOCATING NAD(P)(+) TRANSHYDROGENASE"/>
    <property type="match status" value="1"/>
</dbReference>